<proteinExistence type="predicted"/>
<reference evidence="2 3" key="1">
    <citation type="submission" date="2023-07" db="EMBL/GenBank/DDBJ databases">
        <title>Sorghum-associated microbial communities from plants grown in Nebraska, USA.</title>
        <authorList>
            <person name="Schachtman D."/>
        </authorList>
    </citation>
    <scope>NUCLEOTIDE SEQUENCE [LARGE SCALE GENOMIC DNA]</scope>
    <source>
        <strain evidence="2 3">4099</strain>
    </source>
</reference>
<protein>
    <submittedName>
        <fullName evidence="2">Uncharacterized protein</fullName>
    </submittedName>
</protein>
<dbReference type="PROSITE" id="PS51257">
    <property type="entry name" value="PROKAR_LIPOPROTEIN"/>
    <property type="match status" value="1"/>
</dbReference>
<feature type="chain" id="PRO_5045212908" evidence="1">
    <location>
        <begin position="22"/>
        <end position="94"/>
    </location>
</feature>
<evidence type="ECO:0000313" key="2">
    <source>
        <dbReference type="EMBL" id="MDR7192721.1"/>
    </source>
</evidence>
<keyword evidence="1" id="KW-0732">Signal</keyword>
<name>A0ABU1XVD4_9GAMM</name>
<evidence type="ECO:0000256" key="1">
    <source>
        <dbReference type="SAM" id="SignalP"/>
    </source>
</evidence>
<accession>A0ABU1XVD4</accession>
<gene>
    <name evidence="2" type="ORF">J2W68_001437</name>
</gene>
<sequence length="94" mass="9934">MNILRAGTLGVLLAISCAASADAPRPTDAQVKQAMIEESISRTPGNCPCPYHAASNGSRCGGRSSYSRPGGNAPLCFPSDITDEMVNSYRSRMR</sequence>
<keyword evidence="3" id="KW-1185">Reference proteome</keyword>
<feature type="signal peptide" evidence="1">
    <location>
        <begin position="1"/>
        <end position="21"/>
    </location>
</feature>
<dbReference type="EMBL" id="JAVDWO010000005">
    <property type="protein sequence ID" value="MDR7192721.1"/>
    <property type="molecule type" value="Genomic_DNA"/>
</dbReference>
<evidence type="ECO:0000313" key="3">
    <source>
        <dbReference type="Proteomes" id="UP001256588"/>
    </source>
</evidence>
<dbReference type="Proteomes" id="UP001256588">
    <property type="component" value="Unassembled WGS sequence"/>
</dbReference>
<organism evidence="2 3">
    <name type="scientific">Luteimonas terrae</name>
    <dbReference type="NCBI Taxonomy" id="1530191"/>
    <lineage>
        <taxon>Bacteria</taxon>
        <taxon>Pseudomonadati</taxon>
        <taxon>Pseudomonadota</taxon>
        <taxon>Gammaproteobacteria</taxon>
        <taxon>Lysobacterales</taxon>
        <taxon>Lysobacteraceae</taxon>
        <taxon>Luteimonas</taxon>
    </lineage>
</organism>
<comment type="caution">
    <text evidence="2">The sequence shown here is derived from an EMBL/GenBank/DDBJ whole genome shotgun (WGS) entry which is preliminary data.</text>
</comment>